<dbReference type="GO" id="GO:0005506">
    <property type="term" value="F:iron ion binding"/>
    <property type="evidence" value="ECO:0007669"/>
    <property type="project" value="InterPro"/>
</dbReference>
<dbReference type="Gene3D" id="1.10.630.10">
    <property type="entry name" value="Cytochrome P450"/>
    <property type="match status" value="1"/>
</dbReference>
<keyword evidence="4" id="KW-1185">Reference proteome</keyword>
<keyword evidence="2" id="KW-0408">Iron</keyword>
<organism evidence="3 4">
    <name type="scientific">Umbelopsis vinacea</name>
    <dbReference type="NCBI Taxonomy" id="44442"/>
    <lineage>
        <taxon>Eukaryota</taxon>
        <taxon>Fungi</taxon>
        <taxon>Fungi incertae sedis</taxon>
        <taxon>Mucoromycota</taxon>
        <taxon>Mucoromycotina</taxon>
        <taxon>Umbelopsidomycetes</taxon>
        <taxon>Umbelopsidales</taxon>
        <taxon>Umbelopsidaceae</taxon>
        <taxon>Umbelopsis</taxon>
    </lineage>
</organism>
<dbReference type="PRINTS" id="PR00463">
    <property type="entry name" value="EP450I"/>
</dbReference>
<evidence type="ECO:0000313" key="3">
    <source>
        <dbReference type="EMBL" id="KAG2186827.1"/>
    </source>
</evidence>
<comment type="cofactor">
    <cofactor evidence="2">
        <name>heme</name>
        <dbReference type="ChEBI" id="CHEBI:30413"/>
    </cofactor>
</comment>
<dbReference type="AlphaFoldDB" id="A0A8H7Q6E8"/>
<dbReference type="PANTHER" id="PTHR24305:SF166">
    <property type="entry name" value="CYTOCHROME P450 12A4, MITOCHONDRIAL-RELATED"/>
    <property type="match status" value="1"/>
</dbReference>
<dbReference type="Proteomes" id="UP000612746">
    <property type="component" value="Unassembled WGS sequence"/>
</dbReference>
<feature type="binding site" description="axial binding residue" evidence="2">
    <location>
        <position position="502"/>
    </location>
    <ligand>
        <name>heme</name>
        <dbReference type="ChEBI" id="CHEBI:30413"/>
    </ligand>
    <ligandPart>
        <name>Fe</name>
        <dbReference type="ChEBI" id="CHEBI:18248"/>
    </ligandPart>
</feature>
<comment type="similarity">
    <text evidence="1">Belongs to the cytochrome P450 family.</text>
</comment>
<dbReference type="PANTHER" id="PTHR24305">
    <property type="entry name" value="CYTOCHROME P450"/>
    <property type="match status" value="1"/>
</dbReference>
<proteinExistence type="inferred from homology"/>
<evidence type="ECO:0000313" key="4">
    <source>
        <dbReference type="Proteomes" id="UP000612746"/>
    </source>
</evidence>
<sequence>MAYTVMLTDFLLRCVPLQALDALILHRFSVFVGIPALIAPYLVTKWTYRRYFGSMRSATIARSNNFWISKIGAAPPPNDQDTTDELSAFLVQCGQDPTQQPWSVCWSMFGTPLVILNSLQSIKDVLINAQMKKTSDGREAAERGQLICKIQNVVFGGKNINNTIGKDWHWRRHLMNRPFNRRVLADTHLPFIAKRVGMLLSDIEIAAKKHDTLELDDIFIDLTMDVINQYLYGRSAESELKYSIVGGKSNLKNEHTNLGLGFMSPLIWLPFGIGKSAWAQRSFSPARNKLKLFINNSIDRALEDQDKIKDENFHSLAAEVVSSGKYADDRVDLLNDFLTITFAGHDTTAHTLAFTFAEISRHPDVQQRIFEEARRVLGPPPIDPANVTSEMLSQLHYTTAVYKEAMRMYPAVVFIPVHANEDIIADGQLISAGSEIWCNVRGLQMNPDIFPEPEKFIPERWLKYQDLDEHNGSYKPSYGTEASTGGAQTFPDLTFTLGPHICLGKHLAVLELRITIASIVNQFICTLKPGHVIDTKIVLTTKPRHGVLVDFTTRA</sequence>
<evidence type="ECO:0008006" key="5">
    <source>
        <dbReference type="Google" id="ProtNLM"/>
    </source>
</evidence>
<dbReference type="GO" id="GO:0020037">
    <property type="term" value="F:heme binding"/>
    <property type="evidence" value="ECO:0007669"/>
    <property type="project" value="InterPro"/>
</dbReference>
<dbReference type="OrthoDB" id="1470350at2759"/>
<comment type="caution">
    <text evidence="3">The sequence shown here is derived from an EMBL/GenBank/DDBJ whole genome shotgun (WGS) entry which is preliminary data.</text>
</comment>
<dbReference type="SUPFAM" id="SSF48264">
    <property type="entry name" value="Cytochrome P450"/>
    <property type="match status" value="1"/>
</dbReference>
<dbReference type="Pfam" id="PF00067">
    <property type="entry name" value="p450"/>
    <property type="match status" value="1"/>
</dbReference>
<dbReference type="GO" id="GO:0004497">
    <property type="term" value="F:monooxygenase activity"/>
    <property type="evidence" value="ECO:0007669"/>
    <property type="project" value="InterPro"/>
</dbReference>
<dbReference type="GO" id="GO:0016705">
    <property type="term" value="F:oxidoreductase activity, acting on paired donors, with incorporation or reduction of molecular oxygen"/>
    <property type="evidence" value="ECO:0007669"/>
    <property type="project" value="InterPro"/>
</dbReference>
<dbReference type="InterPro" id="IPR001128">
    <property type="entry name" value="Cyt_P450"/>
</dbReference>
<reference evidence="3" key="1">
    <citation type="submission" date="2020-12" db="EMBL/GenBank/DDBJ databases">
        <title>Metabolic potential, ecology and presence of endohyphal bacteria is reflected in genomic diversity of Mucoromycotina.</title>
        <authorList>
            <person name="Muszewska A."/>
            <person name="Okrasinska A."/>
            <person name="Steczkiewicz K."/>
            <person name="Drgas O."/>
            <person name="Orlowska M."/>
            <person name="Perlinska-Lenart U."/>
            <person name="Aleksandrzak-Piekarczyk T."/>
            <person name="Szatraj K."/>
            <person name="Zielenkiewicz U."/>
            <person name="Pilsyk S."/>
            <person name="Malc E."/>
            <person name="Mieczkowski P."/>
            <person name="Kruszewska J.S."/>
            <person name="Biernat P."/>
            <person name="Pawlowska J."/>
        </authorList>
    </citation>
    <scope>NUCLEOTIDE SEQUENCE</scope>
    <source>
        <strain evidence="3">WA0000051536</strain>
    </source>
</reference>
<dbReference type="PRINTS" id="PR00385">
    <property type="entry name" value="P450"/>
</dbReference>
<dbReference type="InterPro" id="IPR050121">
    <property type="entry name" value="Cytochrome_P450_monoxygenase"/>
</dbReference>
<dbReference type="CDD" id="cd00302">
    <property type="entry name" value="cytochrome_P450"/>
    <property type="match status" value="1"/>
</dbReference>
<keyword evidence="2" id="KW-0479">Metal-binding</keyword>
<name>A0A8H7Q6E8_9FUNG</name>
<evidence type="ECO:0000256" key="1">
    <source>
        <dbReference type="ARBA" id="ARBA00010617"/>
    </source>
</evidence>
<dbReference type="InterPro" id="IPR036396">
    <property type="entry name" value="Cyt_P450_sf"/>
</dbReference>
<dbReference type="InterPro" id="IPR002401">
    <property type="entry name" value="Cyt_P450_E_grp-I"/>
</dbReference>
<protein>
    <recommendedName>
        <fullName evidence="5">Cytochrome P450</fullName>
    </recommendedName>
</protein>
<gene>
    <name evidence="3" type="ORF">INT44_003053</name>
</gene>
<evidence type="ECO:0000256" key="2">
    <source>
        <dbReference type="PIRSR" id="PIRSR602401-1"/>
    </source>
</evidence>
<dbReference type="EMBL" id="JAEPRA010000004">
    <property type="protein sequence ID" value="KAG2186827.1"/>
    <property type="molecule type" value="Genomic_DNA"/>
</dbReference>
<keyword evidence="2" id="KW-0349">Heme</keyword>
<accession>A0A8H7Q6E8</accession>